<sequence length="190" mass="20866">MRTWPRRIVLGVVVLVPALVAALGGFRTVELPPPPQIAAGETFDLGPAVVRAESFFVSDQVLTSFLPDDAQAWVGVIVDLELSIDDEWFLPGEVFTVTGVAEEGFEHAVITSDDSLLSALKPGVPQQAAILFPVTDADAVGDTLEFGLTSLYEMRSFFERTMRWWTEEEVSAYVELPREDEVPPALVDEE</sequence>
<evidence type="ECO:0000313" key="2">
    <source>
        <dbReference type="Proteomes" id="UP000824037"/>
    </source>
</evidence>
<evidence type="ECO:0000313" key="1">
    <source>
        <dbReference type="EMBL" id="HIZ34277.1"/>
    </source>
</evidence>
<accession>A0A9D2EBL2</accession>
<gene>
    <name evidence="1" type="ORF">H9815_00750</name>
</gene>
<proteinExistence type="predicted"/>
<comment type="caution">
    <text evidence="1">The sequence shown here is derived from an EMBL/GenBank/DDBJ whole genome shotgun (WGS) entry which is preliminary data.</text>
</comment>
<dbReference type="EMBL" id="DXBY01000015">
    <property type="protein sequence ID" value="HIZ34277.1"/>
    <property type="molecule type" value="Genomic_DNA"/>
</dbReference>
<dbReference type="AlphaFoldDB" id="A0A9D2EBL2"/>
<protein>
    <submittedName>
        <fullName evidence="1">Uncharacterized protein</fullName>
    </submittedName>
</protein>
<dbReference type="Proteomes" id="UP000824037">
    <property type="component" value="Unassembled WGS sequence"/>
</dbReference>
<name>A0A9D2EBL2_9MICO</name>
<reference evidence="1" key="2">
    <citation type="submission" date="2021-04" db="EMBL/GenBank/DDBJ databases">
        <authorList>
            <person name="Gilroy R."/>
        </authorList>
    </citation>
    <scope>NUCLEOTIDE SEQUENCE</scope>
    <source>
        <strain evidence="1">ChiGjej4B4-7305</strain>
    </source>
</reference>
<organism evidence="1 2">
    <name type="scientific">Candidatus Ruania gallistercoris</name>
    <dbReference type="NCBI Taxonomy" id="2838746"/>
    <lineage>
        <taxon>Bacteria</taxon>
        <taxon>Bacillati</taxon>
        <taxon>Actinomycetota</taxon>
        <taxon>Actinomycetes</taxon>
        <taxon>Micrococcales</taxon>
        <taxon>Ruaniaceae</taxon>
        <taxon>Ruania</taxon>
    </lineage>
</organism>
<reference evidence="1" key="1">
    <citation type="journal article" date="2021" name="PeerJ">
        <title>Extensive microbial diversity within the chicken gut microbiome revealed by metagenomics and culture.</title>
        <authorList>
            <person name="Gilroy R."/>
            <person name="Ravi A."/>
            <person name="Getino M."/>
            <person name="Pursley I."/>
            <person name="Horton D.L."/>
            <person name="Alikhan N.F."/>
            <person name="Baker D."/>
            <person name="Gharbi K."/>
            <person name="Hall N."/>
            <person name="Watson M."/>
            <person name="Adriaenssens E.M."/>
            <person name="Foster-Nyarko E."/>
            <person name="Jarju S."/>
            <person name="Secka A."/>
            <person name="Antonio M."/>
            <person name="Oren A."/>
            <person name="Chaudhuri R.R."/>
            <person name="La Ragione R."/>
            <person name="Hildebrand F."/>
            <person name="Pallen M.J."/>
        </authorList>
    </citation>
    <scope>NUCLEOTIDE SEQUENCE</scope>
    <source>
        <strain evidence="1">ChiGjej4B4-7305</strain>
    </source>
</reference>